<evidence type="ECO:0000256" key="4">
    <source>
        <dbReference type="ARBA" id="ARBA00022679"/>
    </source>
</evidence>
<evidence type="ECO:0000313" key="10">
    <source>
        <dbReference type="EMBL" id="TNV79098.1"/>
    </source>
</evidence>
<evidence type="ECO:0000256" key="5">
    <source>
        <dbReference type="ARBA" id="ARBA00022898"/>
    </source>
</evidence>
<proteinExistence type="inferred from homology"/>
<reference evidence="10" key="1">
    <citation type="submission" date="2019-06" db="EMBL/GenBank/DDBJ databases">
        <authorList>
            <person name="Zheng W."/>
        </authorList>
    </citation>
    <scope>NUCLEOTIDE SEQUENCE</scope>
    <source>
        <strain evidence="10">QDHG01</strain>
    </source>
</reference>
<dbReference type="GO" id="GO:0006572">
    <property type="term" value="P:L-tyrosine catabolic process"/>
    <property type="evidence" value="ECO:0007669"/>
    <property type="project" value="TreeGrafter"/>
</dbReference>
<dbReference type="Gene3D" id="3.40.640.10">
    <property type="entry name" value="Type I PLP-dependent aspartate aminotransferase-like (Major domain)"/>
    <property type="match status" value="1"/>
</dbReference>
<sequence>MVEPRTPIKTWSSTKHEPSKRTDVHNLIRGMLEKELKIPAEPHKPIISLGLGEPTKANGYELPAVINEAIIEQIQKETVNGYTASSGMIEARKAIVEKFSHPDYPFTINDVVLAFGCSGALYNAISVLCETGDTLLVPRPGFPLALPIAENLGINLKYYDLLPEQNWEIDLDSLRAQADDRTKAILVNNPSNPCGSCFSKKHQLEIIAVADELKIPLIADEVYHGLVYEDDAEFTSFGNLTKDVPVICTGAISKIYALPGWRLGWTIVYNNQGYFDKVNENLHKHAMIQLHPTSLVQGALPRILKEVTPADMQTMKDKLRESSRYAFEKLSGIRGITPLRANAAMYMMVRIDTKEFKDIEDDVQFCQKLLNEQCCLVFPSTCFFAKNFFRVVICTSKANIDEFAARTTEFCAAHYKSDQ</sequence>
<feature type="domain" description="Aminotransferase class I/classII large" evidence="9">
    <location>
        <begin position="45"/>
        <end position="406"/>
    </location>
</feature>
<dbReference type="OrthoDB" id="7042322at2759"/>
<accession>A0A8J8T2J2</accession>
<organism evidence="10 11">
    <name type="scientific">Halteria grandinella</name>
    <dbReference type="NCBI Taxonomy" id="5974"/>
    <lineage>
        <taxon>Eukaryota</taxon>
        <taxon>Sar</taxon>
        <taxon>Alveolata</taxon>
        <taxon>Ciliophora</taxon>
        <taxon>Intramacronucleata</taxon>
        <taxon>Spirotrichea</taxon>
        <taxon>Stichotrichia</taxon>
        <taxon>Sporadotrichida</taxon>
        <taxon>Halteriidae</taxon>
        <taxon>Halteria</taxon>
    </lineage>
</organism>
<name>A0A8J8T2J2_HALGN</name>
<dbReference type="Proteomes" id="UP000785679">
    <property type="component" value="Unassembled WGS sequence"/>
</dbReference>
<dbReference type="SUPFAM" id="SSF53383">
    <property type="entry name" value="PLP-dependent transferases"/>
    <property type="match status" value="1"/>
</dbReference>
<evidence type="ECO:0000259" key="9">
    <source>
        <dbReference type="Pfam" id="PF00155"/>
    </source>
</evidence>
<comment type="cofactor">
    <cofactor evidence="1 6 7">
        <name>pyridoxal 5'-phosphate</name>
        <dbReference type="ChEBI" id="CHEBI:597326"/>
    </cofactor>
</comment>
<keyword evidence="11" id="KW-1185">Reference proteome</keyword>
<keyword evidence="5 6" id="KW-0663">Pyridoxal phosphate</keyword>
<dbReference type="InterPro" id="IPR015421">
    <property type="entry name" value="PyrdxlP-dep_Trfase_major"/>
</dbReference>
<dbReference type="EMBL" id="RRYP01009391">
    <property type="protein sequence ID" value="TNV79098.1"/>
    <property type="molecule type" value="Genomic_DNA"/>
</dbReference>
<dbReference type="InterPro" id="IPR005958">
    <property type="entry name" value="TyrNic_aminoTrfase"/>
</dbReference>
<feature type="region of interest" description="Disordered" evidence="8">
    <location>
        <begin position="1"/>
        <end position="21"/>
    </location>
</feature>
<dbReference type="GO" id="GO:0030170">
    <property type="term" value="F:pyridoxal phosphate binding"/>
    <property type="evidence" value="ECO:0007669"/>
    <property type="project" value="InterPro"/>
</dbReference>
<dbReference type="PIRSF" id="PIRSF000517">
    <property type="entry name" value="Tyr_transaminase"/>
    <property type="match status" value="1"/>
</dbReference>
<dbReference type="Gene3D" id="3.90.1150.10">
    <property type="entry name" value="Aspartate Aminotransferase, domain 1"/>
    <property type="match status" value="1"/>
</dbReference>
<dbReference type="NCBIfam" id="TIGR01265">
    <property type="entry name" value="tyr_nico_aTase"/>
    <property type="match status" value="1"/>
</dbReference>
<evidence type="ECO:0000256" key="2">
    <source>
        <dbReference type="ARBA" id="ARBA00007441"/>
    </source>
</evidence>
<dbReference type="Pfam" id="PF00155">
    <property type="entry name" value="Aminotran_1_2"/>
    <property type="match status" value="1"/>
</dbReference>
<dbReference type="InterPro" id="IPR015424">
    <property type="entry name" value="PyrdxlP-dep_Trfase"/>
</dbReference>
<dbReference type="InterPro" id="IPR015422">
    <property type="entry name" value="PyrdxlP-dep_Trfase_small"/>
</dbReference>
<evidence type="ECO:0000256" key="3">
    <source>
        <dbReference type="ARBA" id="ARBA00022576"/>
    </source>
</evidence>
<evidence type="ECO:0000256" key="8">
    <source>
        <dbReference type="SAM" id="MobiDB-lite"/>
    </source>
</evidence>
<protein>
    <recommendedName>
        <fullName evidence="9">Aminotransferase class I/classII large domain-containing protein</fullName>
    </recommendedName>
</protein>
<evidence type="ECO:0000313" key="11">
    <source>
        <dbReference type="Proteomes" id="UP000785679"/>
    </source>
</evidence>
<dbReference type="PANTHER" id="PTHR45744">
    <property type="entry name" value="TYROSINE AMINOTRANSFERASE"/>
    <property type="match status" value="1"/>
</dbReference>
<dbReference type="AlphaFoldDB" id="A0A8J8T2J2"/>
<keyword evidence="3" id="KW-0032">Aminotransferase</keyword>
<feature type="modified residue" description="N6-(pyridoxal phosphate)lysine" evidence="7">
    <location>
        <position position="254"/>
    </location>
</feature>
<evidence type="ECO:0000256" key="6">
    <source>
        <dbReference type="PIRNR" id="PIRNR000517"/>
    </source>
</evidence>
<gene>
    <name evidence="10" type="ORF">FGO68_gene2970</name>
</gene>
<evidence type="ECO:0000256" key="1">
    <source>
        <dbReference type="ARBA" id="ARBA00001933"/>
    </source>
</evidence>
<dbReference type="CDD" id="cd00609">
    <property type="entry name" value="AAT_like"/>
    <property type="match status" value="1"/>
</dbReference>
<evidence type="ECO:0000256" key="7">
    <source>
        <dbReference type="PIRSR" id="PIRSR000517-1"/>
    </source>
</evidence>
<keyword evidence="4" id="KW-0808">Transferase</keyword>
<dbReference type="GO" id="GO:0004838">
    <property type="term" value="F:L-tyrosine-2-oxoglutarate transaminase activity"/>
    <property type="evidence" value="ECO:0007669"/>
    <property type="project" value="TreeGrafter"/>
</dbReference>
<comment type="caution">
    <text evidence="10">The sequence shown here is derived from an EMBL/GenBank/DDBJ whole genome shotgun (WGS) entry which is preliminary data.</text>
</comment>
<dbReference type="InterPro" id="IPR004839">
    <property type="entry name" value="Aminotransferase_I/II_large"/>
</dbReference>
<dbReference type="PANTHER" id="PTHR45744:SF2">
    <property type="entry name" value="TYROSINE AMINOTRANSFERASE"/>
    <property type="match status" value="1"/>
</dbReference>
<comment type="similarity">
    <text evidence="2 6">Belongs to the class-I pyridoxal-phosphate-dependent aminotransferase family.</text>
</comment>